<feature type="binding site" evidence="5">
    <location>
        <position position="258"/>
    </location>
    <ligand>
        <name>(2E)-4-hydroxy-3-methylbut-2-enyl diphosphate</name>
        <dbReference type="ChEBI" id="CHEBI:128753"/>
    </ligand>
</feature>
<dbReference type="STRING" id="222136.BBW65_02795"/>
<feature type="binding site" evidence="5">
    <location>
        <position position="216"/>
    </location>
    <ligand>
        <name>dimethylallyl diphosphate</name>
        <dbReference type="ChEBI" id="CHEBI:57623"/>
    </ligand>
</feature>
<dbReference type="OrthoDB" id="9804068at2"/>
<dbReference type="Gene3D" id="3.40.50.11270">
    <property type="match status" value="1"/>
</dbReference>
<comment type="catalytic activity">
    <reaction evidence="5">
        <text>isopentenyl diphosphate + 2 oxidized [2Fe-2S]-[ferredoxin] + H2O = (2E)-4-hydroxy-3-methylbut-2-enyl diphosphate + 2 reduced [2Fe-2S]-[ferredoxin] + 2 H(+)</text>
        <dbReference type="Rhea" id="RHEA:24488"/>
        <dbReference type="Rhea" id="RHEA-COMP:10000"/>
        <dbReference type="Rhea" id="RHEA-COMP:10001"/>
        <dbReference type="ChEBI" id="CHEBI:15377"/>
        <dbReference type="ChEBI" id="CHEBI:15378"/>
        <dbReference type="ChEBI" id="CHEBI:33737"/>
        <dbReference type="ChEBI" id="CHEBI:33738"/>
        <dbReference type="ChEBI" id="CHEBI:128753"/>
        <dbReference type="ChEBI" id="CHEBI:128769"/>
        <dbReference type="EC" id="1.17.7.4"/>
    </reaction>
</comment>
<keyword evidence="2 5" id="KW-0479">Metal-binding</keyword>
<feature type="binding site" evidence="5">
    <location>
        <position position="258"/>
    </location>
    <ligand>
        <name>dimethylallyl diphosphate</name>
        <dbReference type="ChEBI" id="CHEBI:57623"/>
    </ligand>
</feature>
<dbReference type="Pfam" id="PF02401">
    <property type="entry name" value="LYTB"/>
    <property type="match status" value="1"/>
</dbReference>
<dbReference type="KEGG" id="het:BBW65_02795"/>
<feature type="binding site" evidence="5">
    <location>
        <position position="70"/>
    </location>
    <ligand>
        <name>isopentenyl diphosphate</name>
        <dbReference type="ChEBI" id="CHEBI:128769"/>
    </ligand>
</feature>
<feature type="binding site" evidence="5">
    <location>
        <position position="120"/>
    </location>
    <ligand>
        <name>dimethylallyl diphosphate</name>
        <dbReference type="ChEBI" id="CHEBI:57623"/>
    </ligand>
</feature>
<dbReference type="EC" id="1.17.7.4" evidence="5"/>
<dbReference type="Gene3D" id="3.40.1010.20">
    <property type="entry name" value="4-hydroxy-3-methylbut-2-enyl diphosphate reductase, catalytic domain"/>
    <property type="match status" value="2"/>
</dbReference>
<dbReference type="UniPathway" id="UPA00056">
    <property type="reaction ID" value="UER00097"/>
</dbReference>
<dbReference type="NCBIfam" id="NF002187">
    <property type="entry name" value="PRK01045.1-1"/>
    <property type="match status" value="1"/>
</dbReference>
<dbReference type="Proteomes" id="UP000092884">
    <property type="component" value="Chromosome"/>
</dbReference>
<comment type="similarity">
    <text evidence="5">Belongs to the IspH family.</text>
</comment>
<comment type="cofactor">
    <cofactor evidence="5">
        <name>[4Fe-4S] cluster</name>
        <dbReference type="ChEBI" id="CHEBI:49883"/>
    </cofactor>
    <text evidence="5">Binds 1 [4Fe-4S] cluster per subunit.</text>
</comment>
<evidence type="ECO:0000256" key="5">
    <source>
        <dbReference type="HAMAP-Rule" id="MF_00191"/>
    </source>
</evidence>
<feature type="binding site" evidence="5">
    <location>
        <position position="215"/>
    </location>
    <ligand>
        <name>dimethylallyl diphosphate</name>
        <dbReference type="ChEBI" id="CHEBI:57623"/>
    </ligand>
</feature>
<feature type="binding site" evidence="5">
    <location>
        <position position="258"/>
    </location>
    <ligand>
        <name>isopentenyl diphosphate</name>
        <dbReference type="ChEBI" id="CHEBI:128769"/>
    </ligand>
</feature>
<feature type="binding site" evidence="5">
    <location>
        <position position="120"/>
    </location>
    <ligand>
        <name>isopentenyl diphosphate</name>
        <dbReference type="ChEBI" id="CHEBI:128769"/>
    </ligand>
</feature>
<evidence type="ECO:0000256" key="4">
    <source>
        <dbReference type="ARBA" id="ARBA00023014"/>
    </source>
</evidence>
<dbReference type="AlphaFoldDB" id="A0A1B1U534"/>
<evidence type="ECO:0000313" key="7">
    <source>
        <dbReference type="Proteomes" id="UP000092884"/>
    </source>
</evidence>
<keyword evidence="3 5" id="KW-0408">Iron</keyword>
<reference evidence="7" key="1">
    <citation type="submission" date="2016-07" db="EMBL/GenBank/DDBJ databases">
        <authorList>
            <person name="Florea S."/>
            <person name="Webb J.S."/>
            <person name="Jaromczyk J."/>
            <person name="Schardl C.L."/>
        </authorList>
    </citation>
    <scope>NUCLEOTIDE SEQUENCE [LARGE SCALE GENOMIC DNA]</scope>
    <source>
        <strain evidence="7">MIT 01-6242</strain>
    </source>
</reference>
<comment type="function">
    <text evidence="5">Catalyzes the conversion of 1-hydroxy-2-methyl-2-(E)-butenyl 4-diphosphate (HMBPP) into a mixture of isopentenyl diphosphate (IPP) and dimethylallyl diphosphate (DMAPP). Acts in the terminal step of the DOXP/MEP pathway for isoprenoid precursor biosynthesis.</text>
</comment>
<comment type="pathway">
    <text evidence="5">Isoprenoid biosynthesis; dimethylallyl diphosphate biosynthesis; dimethylallyl diphosphate from (2E)-4-hydroxy-3-methylbutenyl diphosphate: step 1/1.</text>
</comment>
<dbReference type="GO" id="GO:0051745">
    <property type="term" value="F:4-hydroxy-3-methylbut-2-enyl diphosphate reductase activity"/>
    <property type="evidence" value="ECO:0007669"/>
    <property type="project" value="UniProtKB-UniRule"/>
</dbReference>
<keyword evidence="7" id="KW-1185">Reference proteome</keyword>
<feature type="binding site" evidence="5">
    <location>
        <position position="158"/>
    </location>
    <ligand>
        <name>(2E)-4-hydroxy-3-methylbut-2-enyl diphosphate</name>
        <dbReference type="ChEBI" id="CHEBI:128753"/>
    </ligand>
</feature>
<feature type="binding site" evidence="5">
    <location>
        <position position="186"/>
    </location>
    <ligand>
        <name>[4Fe-4S] cluster</name>
        <dbReference type="ChEBI" id="CHEBI:49883"/>
    </ligand>
</feature>
<dbReference type="UniPathway" id="UPA00059">
    <property type="reaction ID" value="UER00105"/>
</dbReference>
<dbReference type="GO" id="GO:0051539">
    <property type="term" value="F:4 iron, 4 sulfur cluster binding"/>
    <property type="evidence" value="ECO:0007669"/>
    <property type="project" value="UniProtKB-UniRule"/>
</dbReference>
<feature type="binding site" evidence="5">
    <location>
        <position position="120"/>
    </location>
    <ligand>
        <name>(2E)-4-hydroxy-3-methylbut-2-enyl diphosphate</name>
        <dbReference type="ChEBI" id="CHEBI:128753"/>
    </ligand>
</feature>
<name>A0A1B1U534_9HELI</name>
<keyword evidence="5" id="KW-0414">Isoprene biosynthesis</keyword>
<feature type="binding site" evidence="5">
    <location>
        <position position="70"/>
    </location>
    <ligand>
        <name>dimethylallyl diphosphate</name>
        <dbReference type="ChEBI" id="CHEBI:57623"/>
    </ligand>
</feature>
<dbReference type="PANTHER" id="PTHR30426">
    <property type="entry name" value="4-HYDROXY-3-METHYLBUT-2-ENYL DIPHOSPHATE REDUCTASE"/>
    <property type="match status" value="1"/>
</dbReference>
<dbReference type="CDD" id="cd13944">
    <property type="entry name" value="lytB_ispH"/>
    <property type="match status" value="1"/>
</dbReference>
<dbReference type="GO" id="GO:0019288">
    <property type="term" value="P:isopentenyl diphosphate biosynthetic process, methylerythritol 4-phosphate pathway"/>
    <property type="evidence" value="ECO:0007669"/>
    <property type="project" value="UniProtKB-UniRule"/>
</dbReference>
<feature type="binding site" evidence="5">
    <location>
        <position position="36"/>
    </location>
    <ligand>
        <name>isopentenyl diphosphate</name>
        <dbReference type="ChEBI" id="CHEBI:128769"/>
    </ligand>
</feature>
<feature type="binding site" evidence="5">
    <location>
        <position position="215"/>
    </location>
    <ligand>
        <name>(2E)-4-hydroxy-3-methylbut-2-enyl diphosphate</name>
        <dbReference type="ChEBI" id="CHEBI:128753"/>
    </ligand>
</feature>
<feature type="binding site" evidence="5">
    <location>
        <position position="12"/>
    </location>
    <ligand>
        <name>[4Fe-4S] cluster</name>
        <dbReference type="ChEBI" id="CHEBI:49883"/>
    </ligand>
</feature>
<dbReference type="GO" id="GO:0050992">
    <property type="term" value="P:dimethylallyl diphosphate biosynthetic process"/>
    <property type="evidence" value="ECO:0007669"/>
    <property type="project" value="UniProtKB-UniRule"/>
</dbReference>
<feature type="binding site" evidence="5">
    <location>
        <position position="70"/>
    </location>
    <ligand>
        <name>(2E)-4-hydroxy-3-methylbut-2-enyl diphosphate</name>
        <dbReference type="ChEBI" id="CHEBI:128753"/>
    </ligand>
</feature>
<feature type="binding site" evidence="5">
    <location>
        <position position="36"/>
    </location>
    <ligand>
        <name>dimethylallyl diphosphate</name>
        <dbReference type="ChEBI" id="CHEBI:57623"/>
    </ligand>
</feature>
<sequence>MKIKIATNCGFCFGVKRAIEIAEKQPHSITFGALIHNQKEINRLQQDFGVKLAESLDEIKSTDTVIVRTHGIQKDDLLKLQQQGVQISDATCPYVKKPQKIAEKMSEEGYQVVIFGDAQHPEVKGVVSYASTPVWVIKSLEELKSYKIPKKIALISQTTKQREHFFQIANYLIDYGYEVRVFNTICSATFENQDSARELAQEADIMIVVGGLASSNTKQLFEIAKMYCQDSYLIEDENDLNPLWFANKTFCGITAGASTPDWIIQNVKNKISTLKSLG</sequence>
<feature type="binding site" evidence="5">
    <location>
        <position position="36"/>
    </location>
    <ligand>
        <name>(2E)-4-hydroxy-3-methylbut-2-enyl diphosphate</name>
        <dbReference type="ChEBI" id="CHEBI:128753"/>
    </ligand>
</feature>
<gene>
    <name evidence="5" type="primary">ispH</name>
    <name evidence="6" type="ORF">BBW65_02795</name>
</gene>
<feature type="binding site" evidence="5">
    <location>
        <position position="214"/>
    </location>
    <ligand>
        <name>dimethylallyl diphosphate</name>
        <dbReference type="ChEBI" id="CHEBI:57623"/>
    </ligand>
</feature>
<evidence type="ECO:0000256" key="2">
    <source>
        <dbReference type="ARBA" id="ARBA00022723"/>
    </source>
</evidence>
<feature type="binding site" evidence="5">
    <location>
        <position position="216"/>
    </location>
    <ligand>
        <name>isopentenyl diphosphate</name>
        <dbReference type="ChEBI" id="CHEBI:128769"/>
    </ligand>
</feature>
<comment type="catalytic activity">
    <reaction evidence="5">
        <text>dimethylallyl diphosphate + 2 oxidized [2Fe-2S]-[ferredoxin] + H2O = (2E)-4-hydroxy-3-methylbut-2-enyl diphosphate + 2 reduced [2Fe-2S]-[ferredoxin] + 2 H(+)</text>
        <dbReference type="Rhea" id="RHEA:24825"/>
        <dbReference type="Rhea" id="RHEA-COMP:10000"/>
        <dbReference type="Rhea" id="RHEA-COMP:10001"/>
        <dbReference type="ChEBI" id="CHEBI:15377"/>
        <dbReference type="ChEBI" id="CHEBI:15378"/>
        <dbReference type="ChEBI" id="CHEBI:33737"/>
        <dbReference type="ChEBI" id="CHEBI:33738"/>
        <dbReference type="ChEBI" id="CHEBI:57623"/>
        <dbReference type="ChEBI" id="CHEBI:128753"/>
        <dbReference type="EC" id="1.17.7.4"/>
    </reaction>
</comment>
<feature type="binding site" evidence="5">
    <location>
        <position position="216"/>
    </location>
    <ligand>
        <name>(2E)-4-hydroxy-3-methylbut-2-enyl diphosphate</name>
        <dbReference type="ChEBI" id="CHEBI:128753"/>
    </ligand>
</feature>
<feature type="active site" description="Proton donor" evidence="5">
    <location>
        <position position="122"/>
    </location>
</feature>
<dbReference type="EMBL" id="CP016503">
    <property type="protein sequence ID" value="ANV97795.1"/>
    <property type="molecule type" value="Genomic_DNA"/>
</dbReference>
<keyword evidence="5" id="KW-0560">Oxidoreductase</keyword>
<proteinExistence type="inferred from homology"/>
<dbReference type="GO" id="GO:0016114">
    <property type="term" value="P:terpenoid biosynthetic process"/>
    <property type="evidence" value="ECO:0007669"/>
    <property type="project" value="UniProtKB-UniRule"/>
</dbReference>
<feature type="binding site" evidence="5">
    <location>
        <position position="92"/>
    </location>
    <ligand>
        <name>[4Fe-4S] cluster</name>
        <dbReference type="ChEBI" id="CHEBI:49883"/>
    </ligand>
</feature>
<evidence type="ECO:0000313" key="6">
    <source>
        <dbReference type="EMBL" id="ANV97795.1"/>
    </source>
</evidence>
<evidence type="ECO:0000256" key="1">
    <source>
        <dbReference type="ARBA" id="ARBA00022485"/>
    </source>
</evidence>
<protein>
    <recommendedName>
        <fullName evidence="5">4-hydroxy-3-methylbut-2-enyl diphosphate reductase</fullName>
        <shortName evidence="5">HMBPP reductase</shortName>
        <ecNumber evidence="5">1.17.7.4</ecNumber>
    </recommendedName>
</protein>
<dbReference type="HAMAP" id="MF_00191">
    <property type="entry name" value="IspH"/>
    <property type="match status" value="1"/>
</dbReference>
<feature type="binding site" evidence="5">
    <location>
        <position position="215"/>
    </location>
    <ligand>
        <name>isopentenyl diphosphate</name>
        <dbReference type="ChEBI" id="CHEBI:128769"/>
    </ligand>
</feature>
<dbReference type="NCBIfam" id="TIGR00216">
    <property type="entry name" value="ispH_lytB"/>
    <property type="match status" value="1"/>
</dbReference>
<evidence type="ECO:0000256" key="3">
    <source>
        <dbReference type="ARBA" id="ARBA00023004"/>
    </source>
</evidence>
<organism evidence="6 7">
    <name type="scientific">Helicobacter enhydrae</name>
    <dbReference type="NCBI Taxonomy" id="222136"/>
    <lineage>
        <taxon>Bacteria</taxon>
        <taxon>Pseudomonadati</taxon>
        <taxon>Campylobacterota</taxon>
        <taxon>Epsilonproteobacteria</taxon>
        <taxon>Campylobacterales</taxon>
        <taxon>Helicobacteraceae</taxon>
        <taxon>Helicobacter</taxon>
    </lineage>
</organism>
<feature type="binding site" evidence="5">
    <location>
        <position position="214"/>
    </location>
    <ligand>
        <name>isopentenyl diphosphate</name>
        <dbReference type="ChEBI" id="CHEBI:128769"/>
    </ligand>
</feature>
<dbReference type="PANTHER" id="PTHR30426:SF0">
    <property type="entry name" value="4-HYDROXY-3-METHYLBUT-2-ENYL DIPHOSPHATE REDUCTASE"/>
    <property type="match status" value="1"/>
</dbReference>
<accession>A0A1B1U534</accession>
<dbReference type="InterPro" id="IPR003451">
    <property type="entry name" value="LytB/IspH"/>
</dbReference>
<feature type="binding site" evidence="5">
    <location>
        <position position="214"/>
    </location>
    <ligand>
        <name>(2E)-4-hydroxy-3-methylbut-2-enyl diphosphate</name>
        <dbReference type="ChEBI" id="CHEBI:128753"/>
    </ligand>
</feature>
<comment type="pathway">
    <text evidence="5">Isoprenoid biosynthesis; isopentenyl diphosphate biosynthesis via DXP pathway; isopentenyl diphosphate from 1-deoxy-D-xylulose 5-phosphate: step 6/6.</text>
</comment>
<keyword evidence="4 5" id="KW-0411">Iron-sulfur</keyword>
<keyword evidence="1 5" id="KW-0004">4Fe-4S</keyword>
<dbReference type="GO" id="GO:0046872">
    <property type="term" value="F:metal ion binding"/>
    <property type="evidence" value="ECO:0007669"/>
    <property type="project" value="UniProtKB-KW"/>
</dbReference>
<dbReference type="RefSeq" id="WP_066339402.1">
    <property type="nucleotide sequence ID" value="NZ_CP016503.1"/>
</dbReference>